<sequence length="349" mass="39979">MAVNGVTSATPMYKHWGQTKRKLIKFSYEWTIDNFRLWCVEERDSLESPNFFTNDNHKLEWRLRLSISEGYIYFCVELIKDITKSGIKARCEFSVLNATGEKVNLKTLRMDHYKSGNIQKWVLLSVAELLKNHNDLLPEDKLTIFCEMCLKEETINISSQSKAQMFKTPDIKLNEDLGNLFHSAKFADVTLAADGGEFQAHKNILSARSDVFAAMFEHDMEERKLNRVAINDINHEVLKEMVRFIYTGEAPNLDKMADKLLAAADKYALESLKGMCAEVLYAKLSAQNAAEILILADLHNVKQLKAETISFINNIATEFVETEGWKNMITTHSYLITEMFQAFANKHVL</sequence>
<evidence type="ECO:0000256" key="1">
    <source>
        <dbReference type="ARBA" id="ARBA00004123"/>
    </source>
</evidence>
<reference evidence="8" key="1">
    <citation type="submission" date="2014-03" db="EMBL/GenBank/DDBJ databases">
        <authorList>
            <person name="Aksoy S."/>
            <person name="Warren W."/>
            <person name="Wilson R.K."/>
        </authorList>
    </citation>
    <scope>NUCLEOTIDE SEQUENCE [LARGE SCALE GENOMIC DNA]</scope>
    <source>
        <strain evidence="8">IAEA</strain>
    </source>
</reference>
<organism evidence="7 8">
    <name type="scientific">Glossina brevipalpis</name>
    <dbReference type="NCBI Taxonomy" id="37001"/>
    <lineage>
        <taxon>Eukaryota</taxon>
        <taxon>Metazoa</taxon>
        <taxon>Ecdysozoa</taxon>
        <taxon>Arthropoda</taxon>
        <taxon>Hexapoda</taxon>
        <taxon>Insecta</taxon>
        <taxon>Pterygota</taxon>
        <taxon>Neoptera</taxon>
        <taxon>Endopterygota</taxon>
        <taxon>Diptera</taxon>
        <taxon>Brachycera</taxon>
        <taxon>Muscomorpha</taxon>
        <taxon>Hippoboscoidea</taxon>
        <taxon>Glossinidae</taxon>
        <taxon>Glossina</taxon>
    </lineage>
</organism>
<dbReference type="InterPro" id="IPR000210">
    <property type="entry name" value="BTB/POZ_dom"/>
</dbReference>
<dbReference type="PROSITE" id="PS50097">
    <property type="entry name" value="BTB"/>
    <property type="match status" value="1"/>
</dbReference>
<dbReference type="Gene3D" id="2.60.210.10">
    <property type="entry name" value="Apoptosis, Tumor Necrosis Factor Receptor Associated Protein 2, Chain A"/>
    <property type="match status" value="1"/>
</dbReference>
<protein>
    <submittedName>
        <fullName evidence="7">BTB domain-containing protein</fullName>
    </submittedName>
</protein>
<evidence type="ECO:0000256" key="2">
    <source>
        <dbReference type="ARBA" id="ARBA00004906"/>
    </source>
</evidence>
<evidence type="ECO:0000313" key="7">
    <source>
        <dbReference type="EnsemblMetazoa" id="GBRI038729-PA"/>
    </source>
</evidence>
<dbReference type="Gene3D" id="3.30.710.10">
    <property type="entry name" value="Potassium Channel Kv1.1, Chain A"/>
    <property type="match status" value="1"/>
</dbReference>
<dbReference type="SUPFAM" id="SSF49599">
    <property type="entry name" value="TRAF domain-like"/>
    <property type="match status" value="1"/>
</dbReference>
<evidence type="ECO:0000256" key="5">
    <source>
        <dbReference type="ARBA" id="ARBA00023242"/>
    </source>
</evidence>
<keyword evidence="5" id="KW-0539">Nucleus</keyword>
<evidence type="ECO:0000313" key="8">
    <source>
        <dbReference type="Proteomes" id="UP000091820"/>
    </source>
</evidence>
<dbReference type="InterPro" id="IPR002083">
    <property type="entry name" value="MATH/TRAF_dom"/>
</dbReference>
<evidence type="ECO:0000256" key="3">
    <source>
        <dbReference type="ARBA" id="ARBA00010846"/>
    </source>
</evidence>
<evidence type="ECO:0000256" key="4">
    <source>
        <dbReference type="ARBA" id="ARBA00022786"/>
    </source>
</evidence>
<dbReference type="Pfam" id="PF22486">
    <property type="entry name" value="MATH_2"/>
    <property type="match status" value="1"/>
</dbReference>
<dbReference type="InterPro" id="IPR011333">
    <property type="entry name" value="SKP1/BTB/POZ_sf"/>
</dbReference>
<dbReference type="Proteomes" id="UP000091820">
    <property type="component" value="Unassembled WGS sequence"/>
</dbReference>
<feature type="domain" description="BTB" evidence="6">
    <location>
        <begin position="187"/>
        <end position="249"/>
    </location>
</feature>
<dbReference type="GO" id="GO:0005634">
    <property type="term" value="C:nucleus"/>
    <property type="evidence" value="ECO:0007669"/>
    <property type="project" value="UniProtKB-SubCell"/>
</dbReference>
<evidence type="ECO:0000259" key="6">
    <source>
        <dbReference type="PROSITE" id="PS50097"/>
    </source>
</evidence>
<dbReference type="VEuPathDB" id="VectorBase:GBRI038729"/>
<dbReference type="GO" id="GO:0030163">
    <property type="term" value="P:protein catabolic process"/>
    <property type="evidence" value="ECO:0007669"/>
    <property type="project" value="UniProtKB-ARBA"/>
</dbReference>
<comment type="subcellular location">
    <subcellularLocation>
        <location evidence="1">Nucleus</location>
    </subcellularLocation>
</comment>
<name>A0A1A9WZN7_9MUSC</name>
<keyword evidence="4" id="KW-0833">Ubl conjugation pathway</keyword>
<dbReference type="Pfam" id="PF24570">
    <property type="entry name" value="BACK_BPM_SPOP"/>
    <property type="match status" value="1"/>
</dbReference>
<dbReference type="AlphaFoldDB" id="A0A1A9WZN7"/>
<dbReference type="SUPFAM" id="SSF54695">
    <property type="entry name" value="POZ domain"/>
    <property type="match status" value="1"/>
</dbReference>
<dbReference type="EnsemblMetazoa" id="GBRI038729-RA">
    <property type="protein sequence ID" value="GBRI038729-PA"/>
    <property type="gene ID" value="GBRI038729"/>
</dbReference>
<dbReference type="Gene3D" id="6.10.250.3030">
    <property type="match status" value="1"/>
</dbReference>
<reference evidence="7" key="2">
    <citation type="submission" date="2020-05" db="UniProtKB">
        <authorList>
            <consortium name="EnsemblMetazoa"/>
        </authorList>
    </citation>
    <scope>IDENTIFICATION</scope>
    <source>
        <strain evidence="7">IAEA</strain>
    </source>
</reference>
<dbReference type="InterPro" id="IPR008974">
    <property type="entry name" value="TRAF-like"/>
</dbReference>
<dbReference type="Gene3D" id="6.20.250.50">
    <property type="match status" value="1"/>
</dbReference>
<comment type="pathway">
    <text evidence="2">Protein modification; protein ubiquitination.</text>
</comment>
<dbReference type="PANTHER" id="PTHR24413">
    <property type="entry name" value="SPECKLE-TYPE POZ PROTEIN"/>
    <property type="match status" value="1"/>
</dbReference>
<dbReference type="FunFam" id="3.30.710.10:FF:000159">
    <property type="entry name" value="Speckle-type POZ protein B"/>
    <property type="match status" value="1"/>
</dbReference>
<proteinExistence type="inferred from homology"/>
<dbReference type="STRING" id="37001.A0A1A9WZN7"/>
<comment type="similarity">
    <text evidence="3">Belongs to the Tdpoz family.</text>
</comment>
<dbReference type="Pfam" id="PF00651">
    <property type="entry name" value="BTB"/>
    <property type="match status" value="1"/>
</dbReference>
<dbReference type="SMART" id="SM00225">
    <property type="entry name" value="BTB"/>
    <property type="match status" value="1"/>
</dbReference>
<accession>A0A1A9WZN7</accession>
<dbReference type="InterPro" id="IPR056423">
    <property type="entry name" value="BACK_BPM_SPOP"/>
</dbReference>
<keyword evidence="8" id="KW-1185">Reference proteome</keyword>